<feature type="compositionally biased region" description="Polar residues" evidence="1">
    <location>
        <begin position="15"/>
        <end position="26"/>
    </location>
</feature>
<evidence type="ECO:0000313" key="4">
    <source>
        <dbReference type="Proteomes" id="UP000280935"/>
    </source>
</evidence>
<gene>
    <name evidence="3" type="ORF">EII35_11185</name>
</gene>
<organism evidence="3 4">
    <name type="scientific">Arachnia propionica</name>
    <dbReference type="NCBI Taxonomy" id="1750"/>
    <lineage>
        <taxon>Bacteria</taxon>
        <taxon>Bacillati</taxon>
        <taxon>Actinomycetota</taxon>
        <taxon>Actinomycetes</taxon>
        <taxon>Propionibacteriales</taxon>
        <taxon>Propionibacteriaceae</taxon>
        <taxon>Arachnia</taxon>
    </lineage>
</organism>
<feature type="compositionally biased region" description="Pro residues" evidence="1">
    <location>
        <begin position="92"/>
        <end position="104"/>
    </location>
</feature>
<dbReference type="Proteomes" id="UP000280935">
    <property type="component" value="Unassembled WGS sequence"/>
</dbReference>
<feature type="region of interest" description="Disordered" evidence="1">
    <location>
        <begin position="75"/>
        <end position="115"/>
    </location>
</feature>
<name>A0A3P1WWK8_9ACTN</name>
<dbReference type="EMBL" id="RQYT01000030">
    <property type="protein sequence ID" value="RRD48763.1"/>
    <property type="molecule type" value="Genomic_DNA"/>
</dbReference>
<keyword evidence="2" id="KW-0812">Transmembrane</keyword>
<dbReference type="InterPro" id="IPR007343">
    <property type="entry name" value="Uncharacterised_pept_Zn_put"/>
</dbReference>
<evidence type="ECO:0000256" key="2">
    <source>
        <dbReference type="SAM" id="Phobius"/>
    </source>
</evidence>
<keyword evidence="2" id="KW-0472">Membrane</keyword>
<evidence type="ECO:0008006" key="5">
    <source>
        <dbReference type="Google" id="ProtNLM"/>
    </source>
</evidence>
<sequence length="352" mass="39449">MPWDPSVSLPPSPAKASTNAWTSLRPTTRRRASLTRKPWWNRHPPEIVGAAAIVAVGLLSLWLIPWLTDLNNQLRATATPQPPSPSATATPTPSPSPSPSPSGPPTADDFVTFQQPPRPDWLPEHTWEELQTQTSFPESLTEHPLFLAEYPVADCPDPYHFETHEEYRRYAEELATCILQAWTPHFETLGVALEPILVESYDREIQTPCGYQGPRFPAFYCSANNTFYLSSKSLNYAAKHPTEGAMTTIHEVFHHIQLQSGIGHAGYSLPIDYWEISRRLELQAICSESRQALTLDIGFTAEDYERVMHNLGIFGEEVHGSNESLTYWGGRGFHITTLQGCNTWVVPADMVD</sequence>
<comment type="caution">
    <text evidence="3">The sequence shown here is derived from an EMBL/GenBank/DDBJ whole genome shotgun (WGS) entry which is preliminary data.</text>
</comment>
<reference evidence="3 4" key="1">
    <citation type="submission" date="2018-11" db="EMBL/GenBank/DDBJ databases">
        <title>Genomes From Bacteria Associated with the Canine Oral Cavity: a Test Case for Automated Genome-Based Taxonomic Assignment.</title>
        <authorList>
            <person name="Coil D.A."/>
            <person name="Jospin G."/>
            <person name="Darling A.E."/>
            <person name="Wallis C."/>
            <person name="Davis I.J."/>
            <person name="Harris S."/>
            <person name="Eisen J.A."/>
            <person name="Holcombe L.J."/>
            <person name="O'Flynn C."/>
        </authorList>
    </citation>
    <scope>NUCLEOTIDE SEQUENCE [LARGE SCALE GENOMIC DNA]</scope>
    <source>
        <strain evidence="3 4">OH2822_COT-296</strain>
    </source>
</reference>
<evidence type="ECO:0000256" key="1">
    <source>
        <dbReference type="SAM" id="MobiDB-lite"/>
    </source>
</evidence>
<accession>A0A3P1WWK8</accession>
<protein>
    <recommendedName>
        <fullName evidence="5">Neutral zinc metallopeptidase</fullName>
    </recommendedName>
</protein>
<proteinExistence type="predicted"/>
<feature type="region of interest" description="Disordered" evidence="1">
    <location>
        <begin position="1"/>
        <end position="29"/>
    </location>
</feature>
<feature type="transmembrane region" description="Helical" evidence="2">
    <location>
        <begin position="47"/>
        <end position="67"/>
    </location>
</feature>
<dbReference type="Pfam" id="PF04228">
    <property type="entry name" value="Zn_peptidase"/>
    <property type="match status" value="1"/>
</dbReference>
<evidence type="ECO:0000313" key="3">
    <source>
        <dbReference type="EMBL" id="RRD48763.1"/>
    </source>
</evidence>
<keyword evidence="2" id="KW-1133">Transmembrane helix</keyword>
<dbReference type="OrthoDB" id="3508456at2"/>
<dbReference type="AlphaFoldDB" id="A0A3P1WWK8"/>